<gene>
    <name evidence="1" type="ORF">BDN72DRAFT_838005</name>
</gene>
<dbReference type="Proteomes" id="UP000308600">
    <property type="component" value="Unassembled WGS sequence"/>
</dbReference>
<organism evidence="1 2">
    <name type="scientific">Pluteus cervinus</name>
    <dbReference type="NCBI Taxonomy" id="181527"/>
    <lineage>
        <taxon>Eukaryota</taxon>
        <taxon>Fungi</taxon>
        <taxon>Dikarya</taxon>
        <taxon>Basidiomycota</taxon>
        <taxon>Agaricomycotina</taxon>
        <taxon>Agaricomycetes</taxon>
        <taxon>Agaricomycetidae</taxon>
        <taxon>Agaricales</taxon>
        <taxon>Pluteineae</taxon>
        <taxon>Pluteaceae</taxon>
        <taxon>Pluteus</taxon>
    </lineage>
</organism>
<evidence type="ECO:0000313" key="1">
    <source>
        <dbReference type="EMBL" id="TFK71235.1"/>
    </source>
</evidence>
<reference evidence="1 2" key="1">
    <citation type="journal article" date="2019" name="Nat. Ecol. Evol.">
        <title>Megaphylogeny resolves global patterns of mushroom evolution.</title>
        <authorList>
            <person name="Varga T."/>
            <person name="Krizsan K."/>
            <person name="Foldi C."/>
            <person name="Dima B."/>
            <person name="Sanchez-Garcia M."/>
            <person name="Sanchez-Ramirez S."/>
            <person name="Szollosi G.J."/>
            <person name="Szarkandi J.G."/>
            <person name="Papp V."/>
            <person name="Albert L."/>
            <person name="Andreopoulos W."/>
            <person name="Angelini C."/>
            <person name="Antonin V."/>
            <person name="Barry K.W."/>
            <person name="Bougher N.L."/>
            <person name="Buchanan P."/>
            <person name="Buyck B."/>
            <person name="Bense V."/>
            <person name="Catcheside P."/>
            <person name="Chovatia M."/>
            <person name="Cooper J."/>
            <person name="Damon W."/>
            <person name="Desjardin D."/>
            <person name="Finy P."/>
            <person name="Geml J."/>
            <person name="Haridas S."/>
            <person name="Hughes K."/>
            <person name="Justo A."/>
            <person name="Karasinski D."/>
            <person name="Kautmanova I."/>
            <person name="Kiss B."/>
            <person name="Kocsube S."/>
            <person name="Kotiranta H."/>
            <person name="LaButti K.M."/>
            <person name="Lechner B.E."/>
            <person name="Liimatainen K."/>
            <person name="Lipzen A."/>
            <person name="Lukacs Z."/>
            <person name="Mihaltcheva S."/>
            <person name="Morgado L.N."/>
            <person name="Niskanen T."/>
            <person name="Noordeloos M.E."/>
            <person name="Ohm R.A."/>
            <person name="Ortiz-Santana B."/>
            <person name="Ovrebo C."/>
            <person name="Racz N."/>
            <person name="Riley R."/>
            <person name="Savchenko A."/>
            <person name="Shiryaev A."/>
            <person name="Soop K."/>
            <person name="Spirin V."/>
            <person name="Szebenyi C."/>
            <person name="Tomsovsky M."/>
            <person name="Tulloss R.E."/>
            <person name="Uehling J."/>
            <person name="Grigoriev I.V."/>
            <person name="Vagvolgyi C."/>
            <person name="Papp T."/>
            <person name="Martin F.M."/>
            <person name="Miettinen O."/>
            <person name="Hibbett D.S."/>
            <person name="Nagy L.G."/>
        </authorList>
    </citation>
    <scope>NUCLEOTIDE SEQUENCE [LARGE SCALE GENOMIC DNA]</scope>
    <source>
        <strain evidence="1 2">NL-1719</strain>
    </source>
</reference>
<proteinExistence type="predicted"/>
<dbReference type="EMBL" id="ML208301">
    <property type="protein sequence ID" value="TFK71235.1"/>
    <property type="molecule type" value="Genomic_DNA"/>
</dbReference>
<sequence>MSLGSPEIPSPPLSLSSLSSDTSSPMTSRHPLGDDIDARSTRTGPAYDRHRSGPALSAQPHERFFFQSDFVLLRIQSTQYYLPTFILSMHSDRFKTLLASISRTPGTAVEQIAIQDIQEIGFERLSSVSMPAVPGQLEPTSVEEWTSVLTVAHTWEFRTIQALALARIEPIASAVDKVVLGREYDLPQWAAAGYMELCQRVLPISRDEGRRLGVDIVTDISSIRDYARSEGGRRVGEAHIREMVMSSFRYTLRDNTVACLLRNSLLSANTSESTQPDALGLGEDFEGGGGPKARSMSSGSSTSTRPLGEEDKQSRRGPTVTSDPNKGSSQSSSRNNHLALSSPSLPVRPLSTFSDSDSSTNREIFRFGQQATSSRFNGKQKLQVGNLRGPLL</sequence>
<keyword evidence="2" id="KW-1185">Reference proteome</keyword>
<protein>
    <submittedName>
        <fullName evidence="1">Uncharacterized protein</fullName>
    </submittedName>
</protein>
<name>A0ACD3AZQ6_9AGAR</name>
<evidence type="ECO:0000313" key="2">
    <source>
        <dbReference type="Proteomes" id="UP000308600"/>
    </source>
</evidence>
<accession>A0ACD3AZQ6</accession>